<dbReference type="AlphaFoldDB" id="A0A078KUV4"/>
<name>A0A078KUV4_9FIRM</name>
<dbReference type="STRING" id="29343.CCDG5_1760"/>
<evidence type="ECO:0000256" key="1">
    <source>
        <dbReference type="SAM" id="Phobius"/>
    </source>
</evidence>
<dbReference type="HOGENOM" id="CLU_145341_0_0_9"/>
<feature type="transmembrane region" description="Helical" evidence="1">
    <location>
        <begin position="72"/>
        <end position="90"/>
    </location>
</feature>
<dbReference type="KEGG" id="ccel:CCDG5_1760"/>
<dbReference type="PATRIC" id="fig|29343.3.peg.1848"/>
<reference evidence="3" key="1">
    <citation type="submission" date="2014-07" db="EMBL/GenBank/DDBJ databases">
        <authorList>
            <person name="Wibberg D."/>
        </authorList>
    </citation>
    <scope>NUCLEOTIDE SEQUENCE [LARGE SCALE GENOMIC DNA]</scope>
    <source>
        <strain evidence="3">DG5</strain>
    </source>
</reference>
<organism evidence="2 3">
    <name type="scientific">[Clostridium] cellulosi</name>
    <dbReference type="NCBI Taxonomy" id="29343"/>
    <lineage>
        <taxon>Bacteria</taxon>
        <taxon>Bacillati</taxon>
        <taxon>Bacillota</taxon>
        <taxon>Clostridia</taxon>
        <taxon>Eubacteriales</taxon>
        <taxon>Oscillospiraceae</taxon>
        <taxon>Oscillospiraceae incertae sedis</taxon>
    </lineage>
</organism>
<evidence type="ECO:0000313" key="2">
    <source>
        <dbReference type="EMBL" id="CDZ24859.1"/>
    </source>
</evidence>
<keyword evidence="1" id="KW-0812">Transmembrane</keyword>
<keyword evidence="1" id="KW-1133">Transmembrane helix</keyword>
<dbReference type="Proteomes" id="UP000032431">
    <property type="component" value="Chromosome I"/>
</dbReference>
<feature type="transmembrane region" description="Helical" evidence="1">
    <location>
        <begin position="48"/>
        <end position="65"/>
    </location>
</feature>
<dbReference type="OrthoDB" id="1778747at2"/>
<feature type="transmembrane region" description="Helical" evidence="1">
    <location>
        <begin position="7"/>
        <end position="28"/>
    </location>
</feature>
<accession>A0A078KUV4</accession>
<dbReference type="EMBL" id="LM995447">
    <property type="protein sequence ID" value="CDZ24859.1"/>
    <property type="molecule type" value="Genomic_DNA"/>
</dbReference>
<keyword evidence="1" id="KW-0472">Membrane</keyword>
<gene>
    <name evidence="2" type="ORF">CCDG5_1760</name>
</gene>
<feature type="transmembrane region" description="Helical" evidence="1">
    <location>
        <begin position="96"/>
        <end position="119"/>
    </location>
</feature>
<sequence length="149" mass="16637">MLKKYRIGFDFWGLLLFLISMIPNILWFAIPAPNDILRTDSSTKPIDAVASVCQVLMVVTLCIVVNREKKKMAFSPIIIAVLLCCLAYFVCWGCYYAGAINPVVILGLTIPPCIAFLLLSIERKNVIAVIPIVLFTVCHLIYAVINFLI</sequence>
<proteinExistence type="predicted"/>
<protein>
    <submittedName>
        <fullName evidence="2">Uncharacterized protein</fullName>
    </submittedName>
</protein>
<evidence type="ECO:0000313" key="3">
    <source>
        <dbReference type="Proteomes" id="UP000032431"/>
    </source>
</evidence>
<feature type="transmembrane region" description="Helical" evidence="1">
    <location>
        <begin position="126"/>
        <end position="145"/>
    </location>
</feature>
<keyword evidence="3" id="KW-1185">Reference proteome</keyword>